<evidence type="ECO:0000256" key="10">
    <source>
        <dbReference type="ARBA" id="ARBA00022989"/>
    </source>
</evidence>
<feature type="non-terminal residue" evidence="16">
    <location>
        <position position="1"/>
    </location>
</feature>
<evidence type="ECO:0000313" key="17">
    <source>
        <dbReference type="Proteomes" id="UP000554482"/>
    </source>
</evidence>
<evidence type="ECO:0000256" key="14">
    <source>
        <dbReference type="ARBA" id="ARBA00048679"/>
    </source>
</evidence>
<keyword evidence="4" id="KW-0808">Transferase</keyword>
<evidence type="ECO:0000256" key="9">
    <source>
        <dbReference type="ARBA" id="ARBA00022840"/>
    </source>
</evidence>
<keyword evidence="9" id="KW-0067">ATP-binding</keyword>
<comment type="caution">
    <text evidence="16">The sequence shown here is derived from an EMBL/GenBank/DDBJ whole genome shotgun (WGS) entry which is preliminary data.</text>
</comment>
<keyword evidence="12" id="KW-0325">Glycoprotein</keyword>
<keyword evidence="3" id="KW-0723">Serine/threonine-protein kinase</keyword>
<dbReference type="EC" id="2.7.11.1" evidence="2"/>
<dbReference type="Pfam" id="PF07714">
    <property type="entry name" value="PK_Tyr_Ser-Thr"/>
    <property type="match status" value="1"/>
</dbReference>
<keyword evidence="6" id="KW-0732">Signal</keyword>
<evidence type="ECO:0000256" key="7">
    <source>
        <dbReference type="ARBA" id="ARBA00022741"/>
    </source>
</evidence>
<dbReference type="OrthoDB" id="4062651at2759"/>
<keyword evidence="8 16" id="KW-0418">Kinase</keyword>
<evidence type="ECO:0000313" key="16">
    <source>
        <dbReference type="EMBL" id="KAF5197745.1"/>
    </source>
</evidence>
<dbReference type="FunFam" id="1.10.510.10:FF:001023">
    <property type="entry name" value="Os07g0541700 protein"/>
    <property type="match status" value="1"/>
</dbReference>
<keyword evidence="11" id="KW-0472">Membrane</keyword>
<evidence type="ECO:0000256" key="13">
    <source>
        <dbReference type="ARBA" id="ARBA00047899"/>
    </source>
</evidence>
<dbReference type="GO" id="GO:0005524">
    <property type="term" value="F:ATP binding"/>
    <property type="evidence" value="ECO:0007669"/>
    <property type="project" value="UniProtKB-KW"/>
</dbReference>
<dbReference type="PANTHER" id="PTHR27009">
    <property type="entry name" value="RUST RESISTANCE KINASE LR10-RELATED"/>
    <property type="match status" value="1"/>
</dbReference>
<gene>
    <name evidence="16" type="ORF">FRX31_012668</name>
</gene>
<dbReference type="AlphaFoldDB" id="A0A7J6WMR8"/>
<accession>A0A7J6WMR8</accession>
<dbReference type="PROSITE" id="PS50011">
    <property type="entry name" value="PROTEIN_KINASE_DOM"/>
    <property type="match status" value="1"/>
</dbReference>
<evidence type="ECO:0000256" key="12">
    <source>
        <dbReference type="ARBA" id="ARBA00023180"/>
    </source>
</evidence>
<keyword evidence="10" id="KW-1133">Transmembrane helix</keyword>
<dbReference type="Gene3D" id="1.10.510.10">
    <property type="entry name" value="Transferase(Phosphotransferase) domain 1"/>
    <property type="match status" value="1"/>
</dbReference>
<sequence length="253" mass="29071">MENGSLDKILYKNHHSNIEWVKLYAIVIDIANGLQYLHHGLVEQIIHHDIKAANVVLDKNFSAKIADFGLARIMKRDVSRVDISRTRGTPGYSAPEAWRPQSQVTFKCDVYSFGMMLFEVLGKRNNGEAENWFPGLVWNQFENGNLEHYITTDCGIVEKDKENASILCKVAFWCVQDDPDLRPSMKDVVLMLQKEKLVKDPPFPSFYFRRASSPMVDVEVPRRENIEREWSDKMELDPMYPQNIIAGPSHASV</sequence>
<dbReference type="InterPro" id="IPR011009">
    <property type="entry name" value="Kinase-like_dom_sf"/>
</dbReference>
<dbReference type="Proteomes" id="UP000554482">
    <property type="component" value="Unassembled WGS sequence"/>
</dbReference>
<feature type="domain" description="Protein kinase" evidence="15">
    <location>
        <begin position="1"/>
        <end position="203"/>
    </location>
</feature>
<evidence type="ECO:0000256" key="3">
    <source>
        <dbReference type="ARBA" id="ARBA00022527"/>
    </source>
</evidence>
<dbReference type="SMART" id="SM00220">
    <property type="entry name" value="S_TKc"/>
    <property type="match status" value="1"/>
</dbReference>
<proteinExistence type="predicted"/>
<dbReference type="InterPro" id="IPR001245">
    <property type="entry name" value="Ser-Thr/Tyr_kinase_cat_dom"/>
</dbReference>
<evidence type="ECO:0000259" key="15">
    <source>
        <dbReference type="PROSITE" id="PS50011"/>
    </source>
</evidence>
<evidence type="ECO:0000256" key="2">
    <source>
        <dbReference type="ARBA" id="ARBA00012513"/>
    </source>
</evidence>
<dbReference type="InterPro" id="IPR045874">
    <property type="entry name" value="LRK10/LRL21-25-like"/>
</dbReference>
<dbReference type="InterPro" id="IPR008271">
    <property type="entry name" value="Ser/Thr_kinase_AS"/>
</dbReference>
<organism evidence="16 17">
    <name type="scientific">Thalictrum thalictroides</name>
    <name type="common">Rue-anemone</name>
    <name type="synonym">Anemone thalictroides</name>
    <dbReference type="NCBI Taxonomy" id="46969"/>
    <lineage>
        <taxon>Eukaryota</taxon>
        <taxon>Viridiplantae</taxon>
        <taxon>Streptophyta</taxon>
        <taxon>Embryophyta</taxon>
        <taxon>Tracheophyta</taxon>
        <taxon>Spermatophyta</taxon>
        <taxon>Magnoliopsida</taxon>
        <taxon>Ranunculales</taxon>
        <taxon>Ranunculaceae</taxon>
        <taxon>Thalictroideae</taxon>
        <taxon>Thalictrum</taxon>
    </lineage>
</organism>
<protein>
    <recommendedName>
        <fullName evidence="2">non-specific serine/threonine protein kinase</fullName>
        <ecNumber evidence="2">2.7.11.1</ecNumber>
    </recommendedName>
</protein>
<evidence type="ECO:0000256" key="8">
    <source>
        <dbReference type="ARBA" id="ARBA00022777"/>
    </source>
</evidence>
<evidence type="ECO:0000256" key="1">
    <source>
        <dbReference type="ARBA" id="ARBA00004479"/>
    </source>
</evidence>
<evidence type="ECO:0000256" key="6">
    <source>
        <dbReference type="ARBA" id="ARBA00022729"/>
    </source>
</evidence>
<comment type="subcellular location">
    <subcellularLocation>
        <location evidence="1">Membrane</location>
        <topology evidence="1">Single-pass type I membrane protein</topology>
    </subcellularLocation>
</comment>
<keyword evidence="16" id="KW-0675">Receptor</keyword>
<dbReference type="PROSITE" id="PS00108">
    <property type="entry name" value="PROTEIN_KINASE_ST"/>
    <property type="match status" value="1"/>
</dbReference>
<comment type="catalytic activity">
    <reaction evidence="14">
        <text>L-seryl-[protein] + ATP = O-phospho-L-seryl-[protein] + ADP + H(+)</text>
        <dbReference type="Rhea" id="RHEA:17989"/>
        <dbReference type="Rhea" id="RHEA-COMP:9863"/>
        <dbReference type="Rhea" id="RHEA-COMP:11604"/>
        <dbReference type="ChEBI" id="CHEBI:15378"/>
        <dbReference type="ChEBI" id="CHEBI:29999"/>
        <dbReference type="ChEBI" id="CHEBI:30616"/>
        <dbReference type="ChEBI" id="CHEBI:83421"/>
        <dbReference type="ChEBI" id="CHEBI:456216"/>
        <dbReference type="EC" id="2.7.11.1"/>
    </reaction>
</comment>
<evidence type="ECO:0000256" key="4">
    <source>
        <dbReference type="ARBA" id="ARBA00022679"/>
    </source>
</evidence>
<name>A0A7J6WMR8_THATH</name>
<comment type="catalytic activity">
    <reaction evidence="13">
        <text>L-threonyl-[protein] + ATP = O-phospho-L-threonyl-[protein] + ADP + H(+)</text>
        <dbReference type="Rhea" id="RHEA:46608"/>
        <dbReference type="Rhea" id="RHEA-COMP:11060"/>
        <dbReference type="Rhea" id="RHEA-COMP:11605"/>
        <dbReference type="ChEBI" id="CHEBI:15378"/>
        <dbReference type="ChEBI" id="CHEBI:30013"/>
        <dbReference type="ChEBI" id="CHEBI:30616"/>
        <dbReference type="ChEBI" id="CHEBI:61977"/>
        <dbReference type="ChEBI" id="CHEBI:456216"/>
        <dbReference type="EC" id="2.7.11.1"/>
    </reaction>
</comment>
<dbReference type="SUPFAM" id="SSF56112">
    <property type="entry name" value="Protein kinase-like (PK-like)"/>
    <property type="match status" value="1"/>
</dbReference>
<keyword evidence="17" id="KW-1185">Reference proteome</keyword>
<dbReference type="InterPro" id="IPR000719">
    <property type="entry name" value="Prot_kinase_dom"/>
</dbReference>
<dbReference type="GO" id="GO:0004674">
    <property type="term" value="F:protein serine/threonine kinase activity"/>
    <property type="evidence" value="ECO:0007669"/>
    <property type="project" value="UniProtKB-KW"/>
</dbReference>
<dbReference type="EMBL" id="JABWDY010014283">
    <property type="protein sequence ID" value="KAF5197745.1"/>
    <property type="molecule type" value="Genomic_DNA"/>
</dbReference>
<reference evidence="16 17" key="1">
    <citation type="submission" date="2020-06" db="EMBL/GenBank/DDBJ databases">
        <title>Transcriptomic and genomic resources for Thalictrum thalictroides and T. hernandezii: Facilitating candidate gene discovery in an emerging model plant lineage.</title>
        <authorList>
            <person name="Arias T."/>
            <person name="Riano-Pachon D.M."/>
            <person name="Di Stilio V.S."/>
        </authorList>
    </citation>
    <scope>NUCLEOTIDE SEQUENCE [LARGE SCALE GENOMIC DNA]</scope>
    <source>
        <strain evidence="17">cv. WT478/WT964</strain>
        <tissue evidence="16">Leaves</tissue>
    </source>
</reference>
<dbReference type="GO" id="GO:0016020">
    <property type="term" value="C:membrane"/>
    <property type="evidence" value="ECO:0007669"/>
    <property type="project" value="UniProtKB-SubCell"/>
</dbReference>
<keyword evidence="5" id="KW-0812">Transmembrane</keyword>
<keyword evidence="7" id="KW-0547">Nucleotide-binding</keyword>
<evidence type="ECO:0000256" key="5">
    <source>
        <dbReference type="ARBA" id="ARBA00022692"/>
    </source>
</evidence>
<evidence type="ECO:0000256" key="11">
    <source>
        <dbReference type="ARBA" id="ARBA00023136"/>
    </source>
</evidence>